<evidence type="ECO:0000256" key="2">
    <source>
        <dbReference type="ARBA" id="ARBA00022525"/>
    </source>
</evidence>
<dbReference type="EMBL" id="NIDE01000019">
    <property type="protein sequence ID" value="OWK34678.1"/>
    <property type="molecule type" value="Genomic_DNA"/>
</dbReference>
<dbReference type="PANTHER" id="PTHR23303">
    <property type="entry name" value="CARBOXYPEPTIDASE REGULATORY REGION-CONTAINING"/>
    <property type="match status" value="1"/>
</dbReference>
<dbReference type="Proteomes" id="UP000214646">
    <property type="component" value="Unassembled WGS sequence"/>
</dbReference>
<evidence type="ECO:0000256" key="3">
    <source>
        <dbReference type="ARBA" id="ARBA00022729"/>
    </source>
</evidence>
<evidence type="ECO:0000256" key="4">
    <source>
        <dbReference type="SAM" id="MobiDB-lite"/>
    </source>
</evidence>
<feature type="domain" description="SD-repeat containing protein B" evidence="5">
    <location>
        <begin position="1003"/>
        <end position="1080"/>
    </location>
</feature>
<evidence type="ECO:0000313" key="6">
    <source>
        <dbReference type="EMBL" id="OWK34678.1"/>
    </source>
</evidence>
<dbReference type="Pfam" id="PF17210">
    <property type="entry name" value="SdrD_B"/>
    <property type="match status" value="3"/>
</dbReference>
<keyword evidence="3" id="KW-0732">Signal</keyword>
<gene>
    <name evidence="6" type="ORF">FRUB_09520</name>
</gene>
<keyword evidence="2" id="KW-0964">Secreted</keyword>
<feature type="compositionally biased region" description="Low complexity" evidence="4">
    <location>
        <begin position="1259"/>
        <end position="1280"/>
    </location>
</feature>
<evidence type="ECO:0000256" key="1">
    <source>
        <dbReference type="ARBA" id="ARBA00004613"/>
    </source>
</evidence>
<proteinExistence type="predicted"/>
<protein>
    <recommendedName>
        <fullName evidence="5">SD-repeat containing protein B domain-containing protein</fullName>
    </recommendedName>
</protein>
<feature type="compositionally biased region" description="Low complexity" evidence="4">
    <location>
        <begin position="1172"/>
        <end position="1189"/>
    </location>
</feature>
<comment type="subcellular location">
    <subcellularLocation>
        <location evidence="1">Secreted</location>
    </subcellularLocation>
</comment>
<evidence type="ECO:0000313" key="7">
    <source>
        <dbReference type="Proteomes" id="UP000214646"/>
    </source>
</evidence>
<dbReference type="Gene3D" id="2.60.40.10">
    <property type="entry name" value="Immunoglobulins"/>
    <property type="match status" value="5"/>
</dbReference>
<name>A0A225D807_9BACT</name>
<feature type="region of interest" description="Disordered" evidence="4">
    <location>
        <begin position="1157"/>
        <end position="1280"/>
    </location>
</feature>
<sequence length="1280" mass="131096">MKSPKFWPNWIRSLFSPRRQRTIRRRRTRQHELTLKCLEDRLVPATIAGLAFEDFNANGTFDTGVTLANSGAGTIGTAVDVGVSGLTVTAYNAANTAVANTTTASDGTYTLNSGSIVSGTIYRVEFTNLPAGFQAGPQGPNSGTTVQFVAGGATGVDVGLVQPNSYSVNNPTIVSSQFTYGDQVNGPNQSSAVIQSFPYAAGDSSTNPANPADPTPTTLATASQVGSIFGLASSRQTGIVYAAAYTKLHAGYGPTVDGYSGSGSIYAINPATNSVSLLVNLNQLLGANTTGADFRAAYTHDTSTTPAGSSPYFDDSLFTAGAYVDPYTGDDYTSWDAVGKTGLGGVAVSDDGSTLYAMNLANRSLYVIPLNLGRPVTPADIKIVPIPTVAKVNAGTSVNDNATGATANNPDGDLQPFAVTYYNGEVYIGIINSAESTTNGGTVAGDPTKLHAYVYQLNPTTLQFGTSPVFSIANMNYNRDEAARFENAGTANWNPWTPTYKNDITTSGFSYPQPMLTGIAFDANGNMTLGFRDRSGDQGGDFTPVNPAVASQTTTYETYPAGETLQAFINTPGNVASGWTLENNGKGPVAGENGYSSGTGFGPGGGQFFEQDYDPTGGHGYVDGGAVAEMPGFPDVVDNNFDPFYTGTFQTGGIRFNNLSTGKIDKAYQLYGQNTNHDTNFGKANGIGGLTILTTPAPIEIGNRVWKDTNGNGIQDAGEPGIAGVKVILYNAAGTNPIATATTDANGDYYFSNDTTRSSTSSAIYALPLTAGSTYQIQIQNATGANQQTALAGLTPTTPFNDSTANGAARDSNGVLNSTTDFIEATASANTVTLGTAGQDDHTLDAGFEPLLSLGNFVWNDTNNDGSFDASEVGLPGVTVALLDGNGNPILVAGNPVTTTTDSAGHYEFDNLLPGTYEVQITPPAGYISSTGTNGSPAGPFEPGSATFTDATNNTDHGTQTSATTITSAPVTLSAPGSNPDTGPTGVGNANFNVDFGVFQPLSLGDTVWVDANNDGTLDNGETGLNGVTVVLFSGATPVATTTTAGNGNYLFTDLIPGTYTVQITPPAGYVSSTGTNGSPTGPYEPATGVGFTDPTNSTDHGTTAGATITSAAVTLAAPGTAGNPDPGTGGANTANLNVDFGVSPLSLGDTVWVDANNDGTLDNGEDGLNGSPSSSTAATPVATTTTNARAGTVHRPHPGSTSIPAANRPPASPDRSSTGTTAARPDRSSPARSGPVGPRTTGRPSRAAVTGPVVTLASGPSRPRGPDPGRQPQPGHRRR</sequence>
<dbReference type="SUPFAM" id="SSF117074">
    <property type="entry name" value="Hypothetical protein PA1324"/>
    <property type="match status" value="5"/>
</dbReference>
<evidence type="ECO:0000259" key="5">
    <source>
        <dbReference type="Pfam" id="PF17210"/>
    </source>
</evidence>
<feature type="domain" description="SD-repeat containing protein B" evidence="5">
    <location>
        <begin position="853"/>
        <end position="937"/>
    </location>
</feature>
<reference evidence="7" key="1">
    <citation type="submission" date="2017-06" db="EMBL/GenBank/DDBJ databases">
        <title>Genome analysis of Fimbriiglobus ruber SP5, the first member of the order Planctomycetales with confirmed chitinolytic capability.</title>
        <authorList>
            <person name="Ravin N.V."/>
            <person name="Rakitin A.L."/>
            <person name="Ivanova A.A."/>
            <person name="Beletsky A.V."/>
            <person name="Kulichevskaya I.S."/>
            <person name="Mardanov A.V."/>
            <person name="Dedysh S.N."/>
        </authorList>
    </citation>
    <scope>NUCLEOTIDE SEQUENCE [LARGE SCALE GENOMIC DNA]</scope>
    <source>
        <strain evidence="7">SP5</strain>
    </source>
</reference>
<dbReference type="InterPro" id="IPR051417">
    <property type="entry name" value="SDr/BOS_complex"/>
</dbReference>
<dbReference type="InterPro" id="IPR013783">
    <property type="entry name" value="Ig-like_fold"/>
</dbReference>
<dbReference type="OrthoDB" id="3169091at2"/>
<keyword evidence="7" id="KW-1185">Reference proteome</keyword>
<dbReference type="AlphaFoldDB" id="A0A225D807"/>
<accession>A0A225D807</accession>
<dbReference type="RefSeq" id="WP_088259945.1">
    <property type="nucleotide sequence ID" value="NZ_NIDE01000019.1"/>
</dbReference>
<dbReference type="GO" id="GO:0005576">
    <property type="term" value="C:extracellular region"/>
    <property type="evidence" value="ECO:0007669"/>
    <property type="project" value="UniProtKB-SubCell"/>
</dbReference>
<feature type="domain" description="SD-repeat containing protein B" evidence="5">
    <location>
        <begin position="700"/>
        <end position="787"/>
    </location>
</feature>
<dbReference type="PANTHER" id="PTHR23303:SF15">
    <property type="entry name" value="COLOSSIN-A"/>
    <property type="match status" value="1"/>
</dbReference>
<comment type="caution">
    <text evidence="6">The sequence shown here is derived from an EMBL/GenBank/DDBJ whole genome shotgun (WGS) entry which is preliminary data.</text>
</comment>
<organism evidence="6 7">
    <name type="scientific">Fimbriiglobus ruber</name>
    <dbReference type="NCBI Taxonomy" id="1908690"/>
    <lineage>
        <taxon>Bacteria</taxon>
        <taxon>Pseudomonadati</taxon>
        <taxon>Planctomycetota</taxon>
        <taxon>Planctomycetia</taxon>
        <taxon>Gemmatales</taxon>
        <taxon>Gemmataceae</taxon>
        <taxon>Fimbriiglobus</taxon>
    </lineage>
</organism>
<dbReference type="InterPro" id="IPR033764">
    <property type="entry name" value="Sdr_B"/>
</dbReference>